<dbReference type="InterPro" id="IPR036388">
    <property type="entry name" value="WH-like_DNA-bd_sf"/>
</dbReference>
<evidence type="ECO:0000256" key="2">
    <source>
        <dbReference type="ARBA" id="ARBA00023125"/>
    </source>
</evidence>
<dbReference type="PANTHER" id="PTHR42756:SF1">
    <property type="entry name" value="TRANSCRIPTIONAL REPRESSOR OF EMRAB OPERON"/>
    <property type="match status" value="1"/>
</dbReference>
<dbReference type="Proteomes" id="UP001326715">
    <property type="component" value="Chromosome"/>
</dbReference>
<protein>
    <submittedName>
        <fullName evidence="5">DNA-binding transcriptional regulator, MarR family</fullName>
    </submittedName>
    <submittedName>
        <fullName evidence="6">MarR family transcriptional regulator</fullName>
    </submittedName>
</protein>
<dbReference type="OrthoDB" id="948423at2"/>
<evidence type="ECO:0000256" key="1">
    <source>
        <dbReference type="ARBA" id="ARBA00023015"/>
    </source>
</evidence>
<dbReference type="SMART" id="SM00347">
    <property type="entry name" value="HTH_MARR"/>
    <property type="match status" value="1"/>
</dbReference>
<dbReference type="InterPro" id="IPR036390">
    <property type="entry name" value="WH_DNA-bd_sf"/>
</dbReference>
<dbReference type="EMBL" id="CP140154">
    <property type="protein sequence ID" value="WQG86689.1"/>
    <property type="molecule type" value="Genomic_DNA"/>
</dbReference>
<dbReference type="STRING" id="1004.SAMN05661012_02488"/>
<dbReference type="Gene3D" id="1.10.10.10">
    <property type="entry name" value="Winged helix-like DNA-binding domain superfamily/Winged helix DNA-binding domain"/>
    <property type="match status" value="1"/>
</dbReference>
<dbReference type="PRINTS" id="PR00598">
    <property type="entry name" value="HTHMARR"/>
</dbReference>
<keyword evidence="1" id="KW-0805">Transcription regulation</keyword>
<dbReference type="PANTHER" id="PTHR42756">
    <property type="entry name" value="TRANSCRIPTIONAL REGULATOR, MARR"/>
    <property type="match status" value="1"/>
</dbReference>
<keyword evidence="2 5" id="KW-0238">DNA-binding</keyword>
<gene>
    <name evidence="5" type="ORF">SAMN05661012_02488</name>
    <name evidence="6" type="ORF">SR876_17265</name>
</gene>
<proteinExistence type="predicted"/>
<dbReference type="GO" id="GO:0003700">
    <property type="term" value="F:DNA-binding transcription factor activity"/>
    <property type="evidence" value="ECO:0007669"/>
    <property type="project" value="InterPro"/>
</dbReference>
<dbReference type="Pfam" id="PF01047">
    <property type="entry name" value="MarR"/>
    <property type="match status" value="1"/>
</dbReference>
<feature type="domain" description="HTH marR-type" evidence="4">
    <location>
        <begin position="17"/>
        <end position="151"/>
    </location>
</feature>
<sequence length="158" mass="17801">MNSSLDEQVTLHLAQRKRSLTRLLGLLKKDMDCRIVEKLQQKGYNNFKLGDLVVFINIQPEGIINNELARKARITKQAMSKVVRYLESEGYISTTKHSVDNRAILISLTDNGKKLLIAAFETFEEIQAEYTALIGDSDAAALRQVLGKLLFTLHPELA</sequence>
<dbReference type="AlphaFoldDB" id="A0A1K1Q789"/>
<dbReference type="SUPFAM" id="SSF46785">
    <property type="entry name" value="Winged helix' DNA-binding domain"/>
    <property type="match status" value="1"/>
</dbReference>
<name>A0A1K1Q789_9BACT</name>
<evidence type="ECO:0000313" key="8">
    <source>
        <dbReference type="Proteomes" id="UP001326715"/>
    </source>
</evidence>
<evidence type="ECO:0000313" key="7">
    <source>
        <dbReference type="Proteomes" id="UP000183788"/>
    </source>
</evidence>
<dbReference type="RefSeq" id="WP_083571515.1">
    <property type="nucleotide sequence ID" value="NZ_CBHWAX010000015.1"/>
</dbReference>
<evidence type="ECO:0000313" key="6">
    <source>
        <dbReference type="EMBL" id="WQG86689.1"/>
    </source>
</evidence>
<dbReference type="PROSITE" id="PS50995">
    <property type="entry name" value="HTH_MARR_2"/>
    <property type="match status" value="1"/>
</dbReference>
<dbReference type="GO" id="GO:0003677">
    <property type="term" value="F:DNA binding"/>
    <property type="evidence" value="ECO:0007669"/>
    <property type="project" value="UniProtKB-KW"/>
</dbReference>
<reference evidence="5 7" key="1">
    <citation type="submission" date="2016-11" db="EMBL/GenBank/DDBJ databases">
        <authorList>
            <person name="Jaros S."/>
            <person name="Januszkiewicz K."/>
            <person name="Wedrychowicz H."/>
        </authorList>
    </citation>
    <scope>NUCLEOTIDE SEQUENCE [LARGE SCALE GENOMIC DNA]</scope>
    <source>
        <strain evidence="5 7">DSM 784</strain>
    </source>
</reference>
<evidence type="ECO:0000259" key="4">
    <source>
        <dbReference type="PROSITE" id="PS50995"/>
    </source>
</evidence>
<reference evidence="6 8" key="2">
    <citation type="submission" date="2023-11" db="EMBL/GenBank/DDBJ databases">
        <title>MicrobeMod: A computational toolkit for identifying prokaryotic methylation and restriction-modification with nanopore sequencing.</title>
        <authorList>
            <person name="Crits-Christoph A."/>
            <person name="Kang S.C."/>
            <person name="Lee H."/>
            <person name="Ostrov N."/>
        </authorList>
    </citation>
    <scope>NUCLEOTIDE SEQUENCE [LARGE SCALE GENOMIC DNA]</scope>
    <source>
        <strain evidence="6 8">ATCC 23090</strain>
    </source>
</reference>
<organism evidence="5 7">
    <name type="scientific">Chitinophaga sancti</name>
    <dbReference type="NCBI Taxonomy" id="1004"/>
    <lineage>
        <taxon>Bacteria</taxon>
        <taxon>Pseudomonadati</taxon>
        <taxon>Bacteroidota</taxon>
        <taxon>Chitinophagia</taxon>
        <taxon>Chitinophagales</taxon>
        <taxon>Chitinophagaceae</taxon>
        <taxon>Chitinophaga</taxon>
    </lineage>
</organism>
<accession>A0A1K1Q789</accession>
<evidence type="ECO:0000313" key="5">
    <source>
        <dbReference type="EMBL" id="SFW55585.1"/>
    </source>
</evidence>
<keyword evidence="8" id="KW-1185">Reference proteome</keyword>
<dbReference type="EMBL" id="FPIZ01000007">
    <property type="protein sequence ID" value="SFW55585.1"/>
    <property type="molecule type" value="Genomic_DNA"/>
</dbReference>
<evidence type="ECO:0000256" key="3">
    <source>
        <dbReference type="ARBA" id="ARBA00023163"/>
    </source>
</evidence>
<dbReference type="InterPro" id="IPR000835">
    <property type="entry name" value="HTH_MarR-typ"/>
</dbReference>
<keyword evidence="3" id="KW-0804">Transcription</keyword>
<dbReference type="Proteomes" id="UP000183788">
    <property type="component" value="Unassembled WGS sequence"/>
</dbReference>